<reference evidence="1 2" key="1">
    <citation type="journal article" date="2017" name="Genome Biol. Evol.">
        <title>Phytophthora megakarya and P. palmivora, closely related causal agents of cacao black pod rot, underwent increases in genome sizes and gene numbers by different mechanisms.</title>
        <authorList>
            <person name="Ali S.S."/>
            <person name="Shao J."/>
            <person name="Lary D.J."/>
            <person name="Kronmiller B."/>
            <person name="Shen D."/>
            <person name="Strem M.D."/>
            <person name="Amoako-Attah I."/>
            <person name="Akrofi A.Y."/>
            <person name="Begoude B.A."/>
            <person name="Ten Hoopen G.M."/>
            <person name="Coulibaly K."/>
            <person name="Kebe B.I."/>
            <person name="Melnick R.L."/>
            <person name="Guiltinan M.J."/>
            <person name="Tyler B.M."/>
            <person name="Meinhardt L.W."/>
            <person name="Bailey B.A."/>
        </authorList>
    </citation>
    <scope>NUCLEOTIDE SEQUENCE [LARGE SCALE GENOMIC DNA]</scope>
    <source>
        <strain evidence="2">sbr112.9</strain>
    </source>
</reference>
<comment type="caution">
    <text evidence="1">The sequence shown here is derived from an EMBL/GenBank/DDBJ whole genome shotgun (WGS) entry which is preliminary data.</text>
</comment>
<keyword evidence="2" id="KW-1185">Reference proteome</keyword>
<accession>A0A2P4XQT0</accession>
<protein>
    <submittedName>
        <fullName evidence="1">Uncharacterized protein</fullName>
    </submittedName>
</protein>
<evidence type="ECO:0000313" key="1">
    <source>
        <dbReference type="EMBL" id="POM67894.1"/>
    </source>
</evidence>
<sequence length="104" mass="11834">MVAIPVSKLPYEELCVGDTIEYYLMVFGRGNPEGFRRSKILKIQPGEDHPVHVDTGDILWKLMKVTRVETASGHVIPRADRISRTIRTFHLVEDCGSKHEDDSK</sequence>
<organism evidence="1 2">
    <name type="scientific">Phytophthora palmivora</name>
    <dbReference type="NCBI Taxonomy" id="4796"/>
    <lineage>
        <taxon>Eukaryota</taxon>
        <taxon>Sar</taxon>
        <taxon>Stramenopiles</taxon>
        <taxon>Oomycota</taxon>
        <taxon>Peronosporomycetes</taxon>
        <taxon>Peronosporales</taxon>
        <taxon>Peronosporaceae</taxon>
        <taxon>Phytophthora</taxon>
    </lineage>
</organism>
<evidence type="ECO:0000313" key="2">
    <source>
        <dbReference type="Proteomes" id="UP000237271"/>
    </source>
</evidence>
<dbReference type="Proteomes" id="UP000237271">
    <property type="component" value="Unassembled WGS sequence"/>
</dbReference>
<dbReference type="EMBL" id="NCKW01008570">
    <property type="protein sequence ID" value="POM67894.1"/>
    <property type="molecule type" value="Genomic_DNA"/>
</dbReference>
<dbReference type="OrthoDB" id="79647at2759"/>
<gene>
    <name evidence="1" type="ORF">PHPALM_16015</name>
</gene>
<dbReference type="AlphaFoldDB" id="A0A2P4XQT0"/>
<proteinExistence type="predicted"/>
<name>A0A2P4XQT0_9STRA</name>